<keyword evidence="2" id="KW-0808">Transferase</keyword>
<keyword evidence="9" id="KW-1185">Reference proteome</keyword>
<dbReference type="SMART" id="SM00220">
    <property type="entry name" value="S_TKc"/>
    <property type="match status" value="1"/>
</dbReference>
<dbReference type="AlphaFoldDB" id="A0A015KPM9"/>
<evidence type="ECO:0000259" key="7">
    <source>
        <dbReference type="PROSITE" id="PS50011"/>
    </source>
</evidence>
<dbReference type="Proteomes" id="UP000022910">
    <property type="component" value="Unassembled WGS sequence"/>
</dbReference>
<dbReference type="GO" id="GO:0006955">
    <property type="term" value="P:immune response"/>
    <property type="evidence" value="ECO:0007669"/>
    <property type="project" value="TreeGrafter"/>
</dbReference>
<dbReference type="PROSITE" id="PS50011">
    <property type="entry name" value="PROTEIN_KINASE_DOM"/>
    <property type="match status" value="1"/>
</dbReference>
<keyword evidence="1" id="KW-0723">Serine/threonine-protein kinase</keyword>
<dbReference type="InterPro" id="IPR001245">
    <property type="entry name" value="Ser-Thr/Tyr_kinase_cat_dom"/>
</dbReference>
<dbReference type="PRINTS" id="PR00109">
    <property type="entry name" value="TYRKINASE"/>
</dbReference>
<dbReference type="Pfam" id="PF07714">
    <property type="entry name" value="PK_Tyr_Ser-Thr"/>
    <property type="match status" value="1"/>
</dbReference>
<dbReference type="GO" id="GO:0004709">
    <property type="term" value="F:MAP kinase kinase kinase activity"/>
    <property type="evidence" value="ECO:0007669"/>
    <property type="project" value="TreeGrafter"/>
</dbReference>
<dbReference type="InterPro" id="IPR011009">
    <property type="entry name" value="Kinase-like_dom_sf"/>
</dbReference>
<feature type="domain" description="Protein kinase" evidence="7">
    <location>
        <begin position="1"/>
        <end position="206"/>
    </location>
</feature>
<proteinExistence type="predicted"/>
<keyword evidence="4" id="KW-0418">Kinase</keyword>
<evidence type="ECO:0000313" key="9">
    <source>
        <dbReference type="Proteomes" id="UP000022910"/>
    </source>
</evidence>
<evidence type="ECO:0000256" key="5">
    <source>
        <dbReference type="ARBA" id="ARBA00022840"/>
    </source>
</evidence>
<protein>
    <submittedName>
        <fullName evidence="8">Tpk1p</fullName>
    </submittedName>
</protein>
<organism evidence="8 9">
    <name type="scientific">Rhizophagus irregularis (strain DAOM 197198w)</name>
    <name type="common">Glomus intraradices</name>
    <dbReference type="NCBI Taxonomy" id="1432141"/>
    <lineage>
        <taxon>Eukaryota</taxon>
        <taxon>Fungi</taxon>
        <taxon>Fungi incertae sedis</taxon>
        <taxon>Mucoromycota</taxon>
        <taxon>Glomeromycotina</taxon>
        <taxon>Glomeromycetes</taxon>
        <taxon>Glomerales</taxon>
        <taxon>Glomeraceae</taxon>
        <taxon>Rhizophagus</taxon>
    </lineage>
</organism>
<evidence type="ECO:0000313" key="8">
    <source>
        <dbReference type="EMBL" id="EXX69539.1"/>
    </source>
</evidence>
<keyword evidence="5" id="KW-0067">ATP-binding</keyword>
<accession>A0A015KPM9</accession>
<evidence type="ECO:0000256" key="1">
    <source>
        <dbReference type="ARBA" id="ARBA00022527"/>
    </source>
</evidence>
<gene>
    <name evidence="8" type="ORF">RirG_095150</name>
</gene>
<dbReference type="HOGENOM" id="CLU_000288_7_0_1"/>
<dbReference type="PANTHER" id="PTHR46716">
    <property type="entry name" value="MITOGEN-ACTIVATED PROTEIN KINASE KINASE KINASE 7"/>
    <property type="match status" value="1"/>
</dbReference>
<comment type="caution">
    <text evidence="8">The sequence shown here is derived from an EMBL/GenBank/DDBJ whole genome shotgun (WGS) entry which is preliminary data.</text>
</comment>
<reference evidence="8 9" key="1">
    <citation type="submission" date="2014-02" db="EMBL/GenBank/DDBJ databases">
        <title>Single nucleus genome sequencing reveals high similarity among nuclei of an endomycorrhizal fungus.</title>
        <authorList>
            <person name="Lin K."/>
            <person name="Geurts R."/>
            <person name="Zhang Z."/>
            <person name="Limpens E."/>
            <person name="Saunders D.G."/>
            <person name="Mu D."/>
            <person name="Pang E."/>
            <person name="Cao H."/>
            <person name="Cha H."/>
            <person name="Lin T."/>
            <person name="Zhou Q."/>
            <person name="Shang Y."/>
            <person name="Li Y."/>
            <person name="Ivanov S."/>
            <person name="Sharma T."/>
            <person name="Velzen R.V."/>
            <person name="Ruijter N.D."/>
            <person name="Aanen D.K."/>
            <person name="Win J."/>
            <person name="Kamoun S."/>
            <person name="Bisseling T."/>
            <person name="Huang S."/>
        </authorList>
    </citation>
    <scope>NUCLEOTIDE SEQUENCE [LARGE SCALE GENOMIC DNA]</scope>
    <source>
        <strain evidence="9">DAOM197198w</strain>
    </source>
</reference>
<name>A0A015KPM9_RHIIW</name>
<dbReference type="STRING" id="1432141.A0A015KPM9"/>
<evidence type="ECO:0000256" key="6">
    <source>
        <dbReference type="SAM" id="MobiDB-lite"/>
    </source>
</evidence>
<dbReference type="SUPFAM" id="SSF56112">
    <property type="entry name" value="Protein kinase-like (PK-like)"/>
    <property type="match status" value="1"/>
</dbReference>
<evidence type="ECO:0000256" key="2">
    <source>
        <dbReference type="ARBA" id="ARBA00022679"/>
    </source>
</evidence>
<dbReference type="GO" id="GO:0007254">
    <property type="term" value="P:JNK cascade"/>
    <property type="evidence" value="ECO:0007669"/>
    <property type="project" value="TreeGrafter"/>
</dbReference>
<feature type="compositionally biased region" description="Basic and acidic residues" evidence="6">
    <location>
        <begin position="375"/>
        <end position="384"/>
    </location>
</feature>
<sequence length="384" mass="44310">MDNFVIVGFYGITQDPETKNYIMILDYAEDGSLRNYLDKEYSKLNWNKKFDYLRHIVNGLECIHEKELIHRDLHIGNILKFKYKTAITDMGLCKPANYNELENAKNNIYGVLPYIAPEILRGQNYTKATDIYSFGIIMYEVISGLSPYHDLKHDNNLAIKICKGFRPRFNIKVPQLIVHLIKRCLDANPSERPITKEINNILRRWHNGSNEELQAQIKEADEINSNSLNNITSNLGIYNTHSEASYTSRLLDFSNLPEPKNSDDYYEQNDNIISKEYSESLQLNFSQMNINTSESLQINISQLNINENESLQINISQLNINENESCQINISQLNINKNESSQINISRLNDNEDSQNSESGSKGKNFFLSQNNESESERKKDGIE</sequence>
<dbReference type="Gene3D" id="1.10.510.10">
    <property type="entry name" value="Transferase(Phosphotransferase) domain 1"/>
    <property type="match status" value="1"/>
</dbReference>
<evidence type="ECO:0000256" key="3">
    <source>
        <dbReference type="ARBA" id="ARBA00022741"/>
    </source>
</evidence>
<keyword evidence="3" id="KW-0547">Nucleotide-binding</keyword>
<dbReference type="PANTHER" id="PTHR46716:SF1">
    <property type="entry name" value="MITOGEN-ACTIVATED PROTEIN KINASE KINASE KINASE 7"/>
    <property type="match status" value="1"/>
</dbReference>
<dbReference type="InterPro" id="IPR000719">
    <property type="entry name" value="Prot_kinase_dom"/>
</dbReference>
<dbReference type="GO" id="GO:0005524">
    <property type="term" value="F:ATP binding"/>
    <property type="evidence" value="ECO:0007669"/>
    <property type="project" value="UniProtKB-KW"/>
</dbReference>
<evidence type="ECO:0000256" key="4">
    <source>
        <dbReference type="ARBA" id="ARBA00022777"/>
    </source>
</evidence>
<feature type="region of interest" description="Disordered" evidence="6">
    <location>
        <begin position="349"/>
        <end position="384"/>
    </location>
</feature>
<feature type="compositionally biased region" description="Polar residues" evidence="6">
    <location>
        <begin position="349"/>
        <end position="373"/>
    </location>
</feature>
<dbReference type="EMBL" id="JEMT01016822">
    <property type="protein sequence ID" value="EXX69539.1"/>
    <property type="molecule type" value="Genomic_DNA"/>
</dbReference>